<dbReference type="RefSeq" id="WP_146897888.1">
    <property type="nucleotide sequence ID" value="NZ_BJYS01000016.1"/>
</dbReference>
<keyword evidence="2" id="KW-1185">Reference proteome</keyword>
<dbReference type="Gene3D" id="3.40.50.150">
    <property type="entry name" value="Vaccinia Virus protein VP39"/>
    <property type="match status" value="1"/>
</dbReference>
<dbReference type="AlphaFoldDB" id="A0A512AY46"/>
<evidence type="ECO:0008006" key="3">
    <source>
        <dbReference type="Google" id="ProtNLM"/>
    </source>
</evidence>
<sequence length="240" mass="26865">MDIDVYENYTSTSVLSGVNEVELTKWSAKYFKKNFLKHLGSDKNIQILEIGCGYGRYTKTIVDLGYNNITGIDISKEQVMYAQQTLGLKNVYLADAIEFLDNGRKYDVIILMDVLEHLELSYAIILLKKIHASLLSKGRFIIHVPNGLAPLTPPYHGDVTHIRAFSVDSMSQILRMAGFKYFDHFALPPLVTGITSLIRRIIWSGILNPLLKAFLLVANGGTSGGIYTSNLLTVAYKDKQ</sequence>
<dbReference type="Proteomes" id="UP000321532">
    <property type="component" value="Unassembled WGS sequence"/>
</dbReference>
<evidence type="ECO:0000313" key="2">
    <source>
        <dbReference type="Proteomes" id="UP000321532"/>
    </source>
</evidence>
<evidence type="ECO:0000313" key="1">
    <source>
        <dbReference type="EMBL" id="GEO04623.1"/>
    </source>
</evidence>
<accession>A0A512AY46</accession>
<dbReference type="PANTHER" id="PTHR43861:SF6">
    <property type="entry name" value="METHYLTRANSFERASE TYPE 11"/>
    <property type="match status" value="1"/>
</dbReference>
<name>A0A512AY46_9BACT</name>
<protein>
    <recommendedName>
        <fullName evidence="3">Methyltransferase domain-containing protein</fullName>
    </recommendedName>
</protein>
<dbReference type="Pfam" id="PF13489">
    <property type="entry name" value="Methyltransf_23"/>
    <property type="match status" value="1"/>
</dbReference>
<dbReference type="OrthoDB" id="1524727at2"/>
<proteinExistence type="predicted"/>
<organism evidence="1 2">
    <name type="scientific">Adhaeribacter aerolatus</name>
    <dbReference type="NCBI Taxonomy" id="670289"/>
    <lineage>
        <taxon>Bacteria</taxon>
        <taxon>Pseudomonadati</taxon>
        <taxon>Bacteroidota</taxon>
        <taxon>Cytophagia</taxon>
        <taxon>Cytophagales</taxon>
        <taxon>Hymenobacteraceae</taxon>
        <taxon>Adhaeribacter</taxon>
    </lineage>
</organism>
<dbReference type="SUPFAM" id="SSF53335">
    <property type="entry name" value="S-adenosyl-L-methionine-dependent methyltransferases"/>
    <property type="match status" value="1"/>
</dbReference>
<gene>
    <name evidence="1" type="ORF">AAE02nite_22870</name>
</gene>
<dbReference type="PANTHER" id="PTHR43861">
    <property type="entry name" value="TRANS-ACONITATE 2-METHYLTRANSFERASE-RELATED"/>
    <property type="match status" value="1"/>
</dbReference>
<dbReference type="EMBL" id="BJYS01000016">
    <property type="protein sequence ID" value="GEO04623.1"/>
    <property type="molecule type" value="Genomic_DNA"/>
</dbReference>
<comment type="caution">
    <text evidence="1">The sequence shown here is derived from an EMBL/GenBank/DDBJ whole genome shotgun (WGS) entry which is preliminary data.</text>
</comment>
<reference evidence="1 2" key="1">
    <citation type="submission" date="2019-07" db="EMBL/GenBank/DDBJ databases">
        <title>Whole genome shotgun sequence of Adhaeribacter aerolatus NBRC 106133.</title>
        <authorList>
            <person name="Hosoyama A."/>
            <person name="Uohara A."/>
            <person name="Ohji S."/>
            <person name="Ichikawa N."/>
        </authorList>
    </citation>
    <scope>NUCLEOTIDE SEQUENCE [LARGE SCALE GENOMIC DNA]</scope>
    <source>
        <strain evidence="1 2">NBRC 106133</strain>
    </source>
</reference>
<dbReference type="CDD" id="cd02440">
    <property type="entry name" value="AdoMet_MTases"/>
    <property type="match status" value="1"/>
</dbReference>
<dbReference type="InterPro" id="IPR029063">
    <property type="entry name" value="SAM-dependent_MTases_sf"/>
</dbReference>